<protein>
    <recommendedName>
        <fullName evidence="7">Major facilitator superfamily (MFS) profile domain-containing protein</fullName>
    </recommendedName>
</protein>
<dbReference type="GO" id="GO:0016020">
    <property type="term" value="C:membrane"/>
    <property type="evidence" value="ECO:0007669"/>
    <property type="project" value="UniProtKB-SubCell"/>
</dbReference>
<dbReference type="EMBL" id="LT853694">
    <property type="protein sequence ID" value="SMQ49069.1"/>
    <property type="molecule type" value="Genomic_DNA"/>
</dbReference>
<comment type="subcellular location">
    <subcellularLocation>
        <location evidence="1">Membrane</location>
        <topology evidence="1">Multi-pass membrane protein</topology>
    </subcellularLocation>
</comment>
<dbReference type="Gene3D" id="1.20.1250.20">
    <property type="entry name" value="MFS general substrate transporter like domains"/>
    <property type="match status" value="2"/>
</dbReference>
<evidence type="ECO:0000256" key="6">
    <source>
        <dbReference type="SAM" id="Phobius"/>
    </source>
</evidence>
<dbReference type="FunFam" id="1.20.1250.20:FF:000364">
    <property type="entry name" value="MFS general substrate transporter"/>
    <property type="match status" value="1"/>
</dbReference>
<dbReference type="Pfam" id="PF07690">
    <property type="entry name" value="MFS_1"/>
    <property type="match status" value="1"/>
</dbReference>
<sequence>MLHRSSHRSDSDSIDVEKKDTEAIEVVVGSAHVKAVTDEERAWLASIDTKEQDRIYHKVDRRLVPMLALLYLIAHLDRANIGNAKIEGLETDLNMEGNDYNIALMVFFVPYVLCEVPSNMLLSKFSKPSTYIGILVLCWGLVMTFSGLTKSFAGLCVTRFLIGFFEAGFFPGAMWLVSQWYPPQKTQTRMACFYLSSALSGSFSGLLAAGIAQMDGVGGLRGWRWIFILEGIISVIIGAGCFFLLPDSPSSASWLKPEEARFLDLSHLAYRGVKATHNADGTKKPHVNMSVLKQVACDWQLYLQAMVFWSNVVPNYGLKFTMPSIIKSMGFTSTTAQLLTAPPYFCGAVAAVVSALFADRISWRMPFIVFHQLLLVIAFAVLMSFADVIRQNVALCYFMVCLACVGLYPIIPGNNSWTVNNLAGAEKRATGLAFMIAIGNCGGFAGSFIYLPEEAPTYPTGFGSSLGFATAGICAAFLLETLYWMSNKRNEHITEQEAIAQYGEEELERLGDKSPLFKYSY</sequence>
<proteinExistence type="predicted"/>
<keyword evidence="2" id="KW-0813">Transport</keyword>
<keyword evidence="3 6" id="KW-0812">Transmembrane</keyword>
<feature type="transmembrane region" description="Helical" evidence="6">
    <location>
        <begin position="160"/>
        <end position="181"/>
    </location>
</feature>
<evidence type="ECO:0000256" key="3">
    <source>
        <dbReference type="ARBA" id="ARBA00022692"/>
    </source>
</evidence>
<dbReference type="FunFam" id="1.20.1250.20:FF:000034">
    <property type="entry name" value="MFS general substrate transporter"/>
    <property type="match status" value="1"/>
</dbReference>
<dbReference type="InterPro" id="IPR036259">
    <property type="entry name" value="MFS_trans_sf"/>
</dbReference>
<dbReference type="PANTHER" id="PTHR43791">
    <property type="entry name" value="PERMEASE-RELATED"/>
    <property type="match status" value="1"/>
</dbReference>
<keyword evidence="5 6" id="KW-0472">Membrane</keyword>
<evidence type="ECO:0000256" key="5">
    <source>
        <dbReference type="ARBA" id="ARBA00023136"/>
    </source>
</evidence>
<dbReference type="PROSITE" id="PS50850">
    <property type="entry name" value="MFS"/>
    <property type="match status" value="1"/>
</dbReference>
<dbReference type="InterPro" id="IPR020846">
    <property type="entry name" value="MFS_dom"/>
</dbReference>
<feature type="transmembrane region" description="Helical" evidence="6">
    <location>
        <begin position="457"/>
        <end position="479"/>
    </location>
</feature>
<feature type="transmembrane region" description="Helical" evidence="6">
    <location>
        <begin position="101"/>
        <end position="122"/>
    </location>
</feature>
<accession>A0A1X7RNU4</accession>
<feature type="transmembrane region" description="Helical" evidence="6">
    <location>
        <begin position="365"/>
        <end position="386"/>
    </location>
</feature>
<evidence type="ECO:0000256" key="1">
    <source>
        <dbReference type="ARBA" id="ARBA00004141"/>
    </source>
</evidence>
<gene>
    <name evidence="8" type="ORF">ZT3D7_G4220</name>
</gene>
<dbReference type="InterPro" id="IPR011701">
    <property type="entry name" value="MFS"/>
</dbReference>
<evidence type="ECO:0000259" key="7">
    <source>
        <dbReference type="PROSITE" id="PS50850"/>
    </source>
</evidence>
<dbReference type="Proteomes" id="UP000215127">
    <property type="component" value="Chromosome 3"/>
</dbReference>
<evidence type="ECO:0000313" key="9">
    <source>
        <dbReference type="Proteomes" id="UP000215127"/>
    </source>
</evidence>
<keyword evidence="9" id="KW-1185">Reference proteome</keyword>
<feature type="transmembrane region" description="Helical" evidence="6">
    <location>
        <begin position="338"/>
        <end position="358"/>
    </location>
</feature>
<reference evidence="8 9" key="1">
    <citation type="submission" date="2016-06" db="EMBL/GenBank/DDBJ databases">
        <authorList>
            <person name="Kjaerup R.B."/>
            <person name="Dalgaard T.S."/>
            <person name="Juul-Madsen H.R."/>
        </authorList>
    </citation>
    <scope>NUCLEOTIDE SEQUENCE [LARGE SCALE GENOMIC DNA]</scope>
</reference>
<dbReference type="SUPFAM" id="SSF103473">
    <property type="entry name" value="MFS general substrate transporter"/>
    <property type="match status" value="1"/>
</dbReference>
<name>A0A1X7RNU4_ZYMT9</name>
<organism evidence="8 9">
    <name type="scientific">Zymoseptoria tritici (strain ST99CH_3D7)</name>
    <dbReference type="NCBI Taxonomy" id="1276538"/>
    <lineage>
        <taxon>Eukaryota</taxon>
        <taxon>Fungi</taxon>
        <taxon>Dikarya</taxon>
        <taxon>Ascomycota</taxon>
        <taxon>Pezizomycotina</taxon>
        <taxon>Dothideomycetes</taxon>
        <taxon>Dothideomycetidae</taxon>
        <taxon>Mycosphaerellales</taxon>
        <taxon>Mycosphaerellaceae</taxon>
        <taxon>Zymoseptoria</taxon>
    </lineage>
</organism>
<dbReference type="PANTHER" id="PTHR43791:SF54">
    <property type="entry name" value="MAJOR FACILITATOR SUPERFAMILY (MFS) PROFILE DOMAIN-CONTAINING PROTEIN-RELATED"/>
    <property type="match status" value="1"/>
</dbReference>
<keyword evidence="4 6" id="KW-1133">Transmembrane helix</keyword>
<dbReference type="AlphaFoldDB" id="A0A1X7RNU4"/>
<feature type="domain" description="Major facilitator superfamily (MFS) profile" evidence="7">
    <location>
        <begin position="63"/>
        <end position="489"/>
    </location>
</feature>
<feature type="transmembrane region" description="Helical" evidence="6">
    <location>
        <begin position="129"/>
        <end position="148"/>
    </location>
</feature>
<evidence type="ECO:0000256" key="2">
    <source>
        <dbReference type="ARBA" id="ARBA00022448"/>
    </source>
</evidence>
<feature type="transmembrane region" description="Helical" evidence="6">
    <location>
        <begin position="225"/>
        <end position="245"/>
    </location>
</feature>
<feature type="transmembrane region" description="Helical" evidence="6">
    <location>
        <begin position="392"/>
        <end position="411"/>
    </location>
</feature>
<evidence type="ECO:0000256" key="4">
    <source>
        <dbReference type="ARBA" id="ARBA00022989"/>
    </source>
</evidence>
<evidence type="ECO:0000313" key="8">
    <source>
        <dbReference type="EMBL" id="SMQ49069.1"/>
    </source>
</evidence>
<feature type="transmembrane region" description="Helical" evidence="6">
    <location>
        <begin position="193"/>
        <end position="213"/>
    </location>
</feature>
<dbReference type="GO" id="GO:0022857">
    <property type="term" value="F:transmembrane transporter activity"/>
    <property type="evidence" value="ECO:0007669"/>
    <property type="project" value="InterPro"/>
</dbReference>
<feature type="transmembrane region" description="Helical" evidence="6">
    <location>
        <begin position="432"/>
        <end position="451"/>
    </location>
</feature>